<feature type="region of interest" description="Disordered" evidence="1">
    <location>
        <begin position="405"/>
        <end position="433"/>
    </location>
</feature>
<organism evidence="2">
    <name type="scientific">Menopon gallinae</name>
    <name type="common">poultry shaft louse</name>
    <dbReference type="NCBI Taxonomy" id="328185"/>
    <lineage>
        <taxon>Eukaryota</taxon>
        <taxon>Metazoa</taxon>
        <taxon>Ecdysozoa</taxon>
        <taxon>Arthropoda</taxon>
        <taxon>Hexapoda</taxon>
        <taxon>Insecta</taxon>
        <taxon>Pterygota</taxon>
        <taxon>Neoptera</taxon>
        <taxon>Paraneoptera</taxon>
        <taxon>Psocodea</taxon>
        <taxon>Troctomorpha</taxon>
        <taxon>Phthiraptera</taxon>
        <taxon>Amblycera</taxon>
        <taxon>Menoponidae</taxon>
        <taxon>Menopon</taxon>
    </lineage>
</organism>
<feature type="region of interest" description="Disordered" evidence="1">
    <location>
        <begin position="154"/>
        <end position="191"/>
    </location>
</feature>
<feature type="region of interest" description="Disordered" evidence="1">
    <location>
        <begin position="542"/>
        <end position="705"/>
    </location>
</feature>
<dbReference type="AlphaFoldDB" id="A0AAW2IGC6"/>
<reference evidence="2" key="1">
    <citation type="journal article" date="2024" name="Gigascience">
        <title>Chromosome-level genome of the poultry shaft louse Menopon gallinae provides insight into the host-switching and adaptive evolution of parasitic lice.</title>
        <authorList>
            <person name="Xu Y."/>
            <person name="Ma L."/>
            <person name="Liu S."/>
            <person name="Liang Y."/>
            <person name="Liu Q."/>
            <person name="He Z."/>
            <person name="Tian L."/>
            <person name="Duan Y."/>
            <person name="Cai W."/>
            <person name="Li H."/>
            <person name="Song F."/>
        </authorList>
    </citation>
    <scope>NUCLEOTIDE SEQUENCE</scope>
    <source>
        <strain evidence="2">Cailab_2023a</strain>
    </source>
</reference>
<gene>
    <name evidence="2" type="ORF">PYX00_002406</name>
</gene>
<feature type="compositionally biased region" description="Polar residues" evidence="1">
    <location>
        <begin position="162"/>
        <end position="175"/>
    </location>
</feature>
<comment type="caution">
    <text evidence="2">The sequence shown here is derived from an EMBL/GenBank/DDBJ whole genome shotgun (WGS) entry which is preliminary data.</text>
</comment>
<name>A0AAW2IGC6_9NEOP</name>
<feature type="compositionally biased region" description="Polar residues" evidence="1">
    <location>
        <begin position="621"/>
        <end position="640"/>
    </location>
</feature>
<protein>
    <submittedName>
        <fullName evidence="2">Uncharacterized protein</fullName>
    </submittedName>
</protein>
<accession>A0AAW2IGC6</accession>
<feature type="region of interest" description="Disordered" evidence="1">
    <location>
        <begin position="216"/>
        <end position="242"/>
    </location>
</feature>
<feature type="compositionally biased region" description="Basic residues" evidence="1">
    <location>
        <begin position="695"/>
        <end position="705"/>
    </location>
</feature>
<sequence length="705" mass="80132">MMDSSRVLESRGEILEDEEKLNVTDDNPKSQFLCVSNESGLNDCTKQLQKTDNSIPDDPVFLEGALNFQLPVCKNAIDLSVHVNRREKTIFEDAEIFARNYVYKLLPITLEVVNETIIHIEHNYCHSESSKVIEDDENRKTTVRDELEDRNYKKRKSKTLTEESNCDSSETQKGDPTNEDIIPENKSDELIPNSEECSASIQPLDLSLPFLQESKTDNKMLKENQSNIPKTKSEMRSSPDIKQYDVHESNKENVTNASKKIEVTISRPGQKEYYQPCEEFLNDVAKISPDLIKNDCYEIDIIDRTNIENFQTEKSRTYYIVSEATWQIFENSTERIILTNDLNIGQPIQNSEKVNKPKYLIFDQHSLTESLAKICEKKGGRFEYTYLEESKDLISREQARLQVKDCDNQGVSEQEKSETSKSENETRDLKSDHCAEGASCNDDKIGLSESKVHLKNEESCNGVNVSCDNDVADDSKMDVNDADVPETGESVTVATDCERISEQCYENIDESEACPEELSELRKKGKKRRSITVNERVDVVLRKSRRLSRGNEDTGKESDEELEGVSNRRSRSRAASLEKNAAKKIVEKVKGKEDGAKVKAEFKRLGPVQTLRKKLGRSVVEDTSSVNVIQTRSKGGLSTDTGRKHKKEPEKKRKEVPKKSAPVQMRLTRSMRTESDSKTAKMVQKNDNATPGTSKSKKTGKRRKR</sequence>
<dbReference type="EMBL" id="JARGDH010000001">
    <property type="protein sequence ID" value="KAL0281412.1"/>
    <property type="molecule type" value="Genomic_DNA"/>
</dbReference>
<evidence type="ECO:0000256" key="1">
    <source>
        <dbReference type="SAM" id="MobiDB-lite"/>
    </source>
</evidence>
<evidence type="ECO:0000313" key="2">
    <source>
        <dbReference type="EMBL" id="KAL0281412.1"/>
    </source>
</evidence>
<feature type="compositionally biased region" description="Basic and acidic residues" evidence="1">
    <location>
        <begin position="231"/>
        <end position="242"/>
    </location>
</feature>
<proteinExistence type="predicted"/>
<feature type="compositionally biased region" description="Basic and acidic residues" evidence="1">
    <location>
        <begin position="580"/>
        <end position="604"/>
    </location>
</feature>